<gene>
    <name evidence="1" type="ordered locus">Cphy_3712</name>
</gene>
<name>A9KJN9_LACP7</name>
<accession>A9KJN9</accession>
<reference evidence="2" key="1">
    <citation type="submission" date="2007-11" db="EMBL/GenBank/DDBJ databases">
        <title>Complete genome sequence of Clostridium phytofermentans ISDg.</title>
        <authorList>
            <person name="Leschine S.B."/>
            <person name="Warnick T.A."/>
            <person name="Blanchard J.L."/>
            <person name="Schnell D.J."/>
            <person name="Petit E.L."/>
            <person name="LaTouf W.G."/>
            <person name="Copeland A."/>
            <person name="Lucas S."/>
            <person name="Lapidus A."/>
            <person name="Barry K."/>
            <person name="Glavina del Rio T."/>
            <person name="Dalin E."/>
            <person name="Tice H."/>
            <person name="Pitluck S."/>
            <person name="Kiss H."/>
            <person name="Brettin T."/>
            <person name="Bruce D."/>
            <person name="Detter J.C."/>
            <person name="Han C."/>
            <person name="Kuske C."/>
            <person name="Schmutz J."/>
            <person name="Larimer F."/>
            <person name="Land M."/>
            <person name="Hauser L."/>
            <person name="Kyrpides N."/>
            <person name="Kim E.A."/>
            <person name="Richardson P."/>
        </authorList>
    </citation>
    <scope>NUCLEOTIDE SEQUENCE [LARGE SCALE GENOMIC DNA]</scope>
    <source>
        <strain evidence="2">ATCC 700394 / DSM 18823 / ISDg</strain>
    </source>
</reference>
<dbReference type="KEGG" id="cpy:Cphy_3712"/>
<proteinExistence type="predicted"/>
<dbReference type="OrthoDB" id="9811174at2"/>
<dbReference type="STRING" id="357809.Cphy_3712"/>
<sequence>MENGEAEFIAWISERKLDTNVAVRLPFRIDIEFLSEKKSEEFLWGTTKGSLWFSHGSCTYTMNAENYAEKALKKHAITFEQPVLGNELLYPHIGEIPHDQYNKLTWMVGEKHFAVILNGEVRFCGINFPYMDMDLHLQTPQPIIIGTNGQGKKLFRSIKIS</sequence>
<dbReference type="Proteomes" id="UP000000370">
    <property type="component" value="Chromosome"/>
</dbReference>
<protein>
    <submittedName>
        <fullName evidence="1">Uncharacterized protein</fullName>
    </submittedName>
</protein>
<organism evidence="1 2">
    <name type="scientific">Lachnoclostridium phytofermentans (strain ATCC 700394 / DSM 18823 / ISDg)</name>
    <name type="common">Clostridium phytofermentans</name>
    <dbReference type="NCBI Taxonomy" id="357809"/>
    <lineage>
        <taxon>Bacteria</taxon>
        <taxon>Bacillati</taxon>
        <taxon>Bacillota</taxon>
        <taxon>Clostridia</taxon>
        <taxon>Lachnospirales</taxon>
        <taxon>Lachnospiraceae</taxon>
    </lineage>
</organism>
<dbReference type="EMBL" id="CP000885">
    <property type="protein sequence ID" value="ABX44059.1"/>
    <property type="molecule type" value="Genomic_DNA"/>
</dbReference>
<dbReference type="RefSeq" id="WP_012201707.1">
    <property type="nucleotide sequence ID" value="NC_010001.1"/>
</dbReference>
<dbReference type="HOGENOM" id="CLU_1640847_0_0_9"/>
<dbReference type="AlphaFoldDB" id="A9KJN9"/>
<evidence type="ECO:0000313" key="1">
    <source>
        <dbReference type="EMBL" id="ABX44059.1"/>
    </source>
</evidence>
<evidence type="ECO:0000313" key="2">
    <source>
        <dbReference type="Proteomes" id="UP000000370"/>
    </source>
</evidence>
<keyword evidence="2" id="KW-1185">Reference proteome</keyword>